<dbReference type="PROSITE" id="PS50096">
    <property type="entry name" value="IQ"/>
    <property type="match status" value="1"/>
</dbReference>
<evidence type="ECO:0000256" key="2">
    <source>
        <dbReference type="ARBA" id="ARBA00022771"/>
    </source>
</evidence>
<evidence type="ECO:0000313" key="7">
    <source>
        <dbReference type="Proteomes" id="UP000694523"/>
    </source>
</evidence>
<evidence type="ECO:0000256" key="1">
    <source>
        <dbReference type="ARBA" id="ARBA00022723"/>
    </source>
</evidence>
<dbReference type="Ensembl" id="ENSNMLT00000046180.1">
    <property type="protein sequence ID" value="ENSNMLP00000041551.1"/>
    <property type="gene ID" value="ENSNMLG00000025425.1"/>
</dbReference>
<evidence type="ECO:0000313" key="6">
    <source>
        <dbReference type="Ensembl" id="ENSNMLP00000041551.1"/>
    </source>
</evidence>
<feature type="domain" description="RING-type" evidence="5">
    <location>
        <begin position="282"/>
        <end position="340"/>
    </location>
</feature>
<dbReference type="CDD" id="cd23767">
    <property type="entry name" value="IQCD"/>
    <property type="match status" value="1"/>
</dbReference>
<dbReference type="AlphaFoldDB" id="A0A8C6UXF2"/>
<evidence type="ECO:0000256" key="3">
    <source>
        <dbReference type="ARBA" id="ARBA00022833"/>
    </source>
</evidence>
<keyword evidence="2 4" id="KW-0863">Zinc-finger</keyword>
<name>A0A8C6UXF2_9GOBI</name>
<reference evidence="6" key="1">
    <citation type="submission" date="2025-08" db="UniProtKB">
        <authorList>
            <consortium name="Ensembl"/>
        </authorList>
    </citation>
    <scope>IDENTIFICATION</scope>
</reference>
<dbReference type="Pfam" id="PF00097">
    <property type="entry name" value="zf-C3HC4"/>
    <property type="match status" value="1"/>
</dbReference>
<reference evidence="6" key="2">
    <citation type="submission" date="2025-09" db="UniProtKB">
        <authorList>
            <consortium name="Ensembl"/>
        </authorList>
    </citation>
    <scope>IDENTIFICATION</scope>
</reference>
<dbReference type="Pfam" id="PF13445">
    <property type="entry name" value="zf-RING_UBOX"/>
    <property type="match status" value="1"/>
</dbReference>
<feature type="domain" description="RING-type" evidence="5">
    <location>
        <begin position="114"/>
        <end position="156"/>
    </location>
</feature>
<dbReference type="SMART" id="SM00184">
    <property type="entry name" value="RING"/>
    <property type="match status" value="2"/>
</dbReference>
<sequence length="348" mass="40535">ILQGFASMTSNRLALTSAALQDHISKKLLLPCFSMSDPLLKCKRKLPSKTKNSQSFVYKDTGKEREYVVDAPAPLTLGTAQMGLVAGPAERLSEKQWTLVKVRSVQQGESARPCAICKEEFRLKPQVLLSCSHIFHRACIEAFEKFSGRKCCPVCRRQQYETRVIHDAARLYRHHCAIRIQACWRRYVKRKWYLNVKKSRCPRKKLLRQRFFEEKLQELSDSFVQYCHTDTEAFLSDIDHSLSSSRRVFEELERKHASMSEPSEEHWDRIQSQVIQRGVWDCPICLTPLHKPSLTERDSASFPRYRHTLLLSCSHLFHQHCLESFESFTVDSRLSCPVCRSVYHKRLL</sequence>
<dbReference type="GO" id="GO:0008270">
    <property type="term" value="F:zinc ion binding"/>
    <property type="evidence" value="ECO:0007669"/>
    <property type="project" value="UniProtKB-KW"/>
</dbReference>
<dbReference type="SUPFAM" id="SSF57850">
    <property type="entry name" value="RING/U-box"/>
    <property type="match status" value="2"/>
</dbReference>
<evidence type="ECO:0000256" key="4">
    <source>
        <dbReference type="PROSITE-ProRule" id="PRU00175"/>
    </source>
</evidence>
<dbReference type="InterPro" id="IPR042862">
    <property type="entry name" value="RNF32"/>
</dbReference>
<proteinExistence type="predicted"/>
<keyword evidence="1" id="KW-0479">Metal-binding</keyword>
<dbReference type="CDD" id="cd16677">
    <property type="entry name" value="RING-H2_RNF32_rpt1"/>
    <property type="match status" value="1"/>
</dbReference>
<keyword evidence="3" id="KW-0862">Zinc</keyword>
<dbReference type="InterPro" id="IPR018957">
    <property type="entry name" value="Znf_C3HC4_RING-type"/>
</dbReference>
<dbReference type="PANTHER" id="PTHR14991:SF0">
    <property type="entry name" value="RING FINGER PROTEIN 32"/>
    <property type="match status" value="1"/>
</dbReference>
<dbReference type="InterPro" id="IPR001841">
    <property type="entry name" value="Znf_RING"/>
</dbReference>
<evidence type="ECO:0000259" key="5">
    <source>
        <dbReference type="PROSITE" id="PS50089"/>
    </source>
</evidence>
<dbReference type="InterPro" id="IPR013083">
    <property type="entry name" value="Znf_RING/FYVE/PHD"/>
</dbReference>
<organism evidence="6 7">
    <name type="scientific">Neogobius melanostomus</name>
    <name type="common">round goby</name>
    <dbReference type="NCBI Taxonomy" id="47308"/>
    <lineage>
        <taxon>Eukaryota</taxon>
        <taxon>Metazoa</taxon>
        <taxon>Chordata</taxon>
        <taxon>Craniata</taxon>
        <taxon>Vertebrata</taxon>
        <taxon>Euteleostomi</taxon>
        <taxon>Actinopterygii</taxon>
        <taxon>Neopterygii</taxon>
        <taxon>Teleostei</taxon>
        <taxon>Neoteleostei</taxon>
        <taxon>Acanthomorphata</taxon>
        <taxon>Gobiaria</taxon>
        <taxon>Gobiiformes</taxon>
        <taxon>Gobioidei</taxon>
        <taxon>Gobiidae</taxon>
        <taxon>Benthophilinae</taxon>
        <taxon>Neogobiini</taxon>
        <taxon>Neogobius</taxon>
    </lineage>
</organism>
<dbReference type="InterPro" id="IPR027370">
    <property type="entry name" value="Znf-RING_euk"/>
</dbReference>
<protein>
    <submittedName>
        <fullName evidence="6">Ring finger protein 32</fullName>
    </submittedName>
</protein>
<dbReference type="Gene3D" id="3.30.40.10">
    <property type="entry name" value="Zinc/RING finger domain, C3HC4 (zinc finger)"/>
    <property type="match status" value="2"/>
</dbReference>
<dbReference type="CDD" id="cd16678">
    <property type="entry name" value="RING-H2_RNF32_rpt2"/>
    <property type="match status" value="1"/>
</dbReference>
<dbReference type="Proteomes" id="UP000694523">
    <property type="component" value="Unplaced"/>
</dbReference>
<dbReference type="PANTHER" id="PTHR14991">
    <property type="entry name" value="RING FINGER PROTEIN 32"/>
    <property type="match status" value="1"/>
</dbReference>
<dbReference type="PROSITE" id="PS50089">
    <property type="entry name" value="ZF_RING_2"/>
    <property type="match status" value="2"/>
</dbReference>
<accession>A0A8C6UXF2</accession>
<keyword evidence="7" id="KW-1185">Reference proteome</keyword>